<protein>
    <recommendedName>
        <fullName evidence="2">Myb-like domain-containing protein</fullName>
    </recommendedName>
</protein>
<dbReference type="Gramene" id="PNT66930">
    <property type="protein sequence ID" value="PNT66930"/>
    <property type="gene ID" value="BRADI_3g18618v3"/>
</dbReference>
<dbReference type="EnsemblPlants" id="PNT66930">
    <property type="protein sequence ID" value="PNT66930"/>
    <property type="gene ID" value="BRADI_3g18618v3"/>
</dbReference>
<dbReference type="PANTHER" id="PTHR45125">
    <property type="entry name" value="F21J9.4-RELATED"/>
    <property type="match status" value="1"/>
</dbReference>
<dbReference type="ExpressionAtlas" id="A0A2K2CY43">
    <property type="expression patterns" value="baseline and differential"/>
</dbReference>
<reference evidence="3" key="2">
    <citation type="submission" date="2017-06" db="EMBL/GenBank/DDBJ databases">
        <title>WGS assembly of Brachypodium distachyon.</title>
        <authorList>
            <consortium name="The International Brachypodium Initiative"/>
            <person name="Lucas S."/>
            <person name="Harmon-Smith M."/>
            <person name="Lail K."/>
            <person name="Tice H."/>
            <person name="Grimwood J."/>
            <person name="Bruce D."/>
            <person name="Barry K."/>
            <person name="Shu S."/>
            <person name="Lindquist E."/>
            <person name="Wang M."/>
            <person name="Pitluck S."/>
            <person name="Vogel J.P."/>
            <person name="Garvin D.F."/>
            <person name="Mockler T.C."/>
            <person name="Schmutz J."/>
            <person name="Rokhsar D."/>
            <person name="Bevan M.W."/>
        </authorList>
    </citation>
    <scope>NUCLEOTIDE SEQUENCE</scope>
    <source>
        <strain evidence="3">Bd21</strain>
    </source>
</reference>
<proteinExistence type="predicted"/>
<evidence type="ECO:0000313" key="3">
    <source>
        <dbReference type="EMBL" id="PNT66930.1"/>
    </source>
</evidence>
<dbReference type="PROSITE" id="PS50090">
    <property type="entry name" value="MYB_LIKE"/>
    <property type="match status" value="1"/>
</dbReference>
<evidence type="ECO:0000256" key="1">
    <source>
        <dbReference type="SAM" id="MobiDB-lite"/>
    </source>
</evidence>
<dbReference type="PANTHER" id="PTHR45125:SF28">
    <property type="entry name" value="OS02G0603500 PROTEIN"/>
    <property type="match status" value="1"/>
</dbReference>
<dbReference type="InterPro" id="IPR001005">
    <property type="entry name" value="SANT/Myb"/>
</dbReference>
<dbReference type="AlphaFoldDB" id="A0A2K2CY43"/>
<feature type="domain" description="Myb-like" evidence="2">
    <location>
        <begin position="41"/>
        <end position="111"/>
    </location>
</feature>
<sequence length="283" mass="32323">MDEDQSFLDMLSFGASQQLPCSPLGEQEVPATQECSATVKAKSTKGKNWSSDEDKVLIQAWAHTSLDALIGTDQQSSSYWGRISDYYNEHKNSSWPERNPNAINCRWNTIREQTNKFCGCCQQIINRNCSGQTVDQKKKQKKTSDAIPGITCTDDDIRAHTDDLETEKRPLGTKREKERRRKGKAFASDGDGCKLSLETVWSQKLEKDEIKEATKTARCARAFELQKRHIALQERRNENNLNWKKKSCPWTLVLRVLDKNNSTKTSRMRSLLATTQQVNFVIN</sequence>
<organism evidence="3">
    <name type="scientific">Brachypodium distachyon</name>
    <name type="common">Purple false brome</name>
    <name type="synonym">Trachynia distachya</name>
    <dbReference type="NCBI Taxonomy" id="15368"/>
    <lineage>
        <taxon>Eukaryota</taxon>
        <taxon>Viridiplantae</taxon>
        <taxon>Streptophyta</taxon>
        <taxon>Embryophyta</taxon>
        <taxon>Tracheophyta</taxon>
        <taxon>Spermatophyta</taxon>
        <taxon>Magnoliopsida</taxon>
        <taxon>Liliopsida</taxon>
        <taxon>Poales</taxon>
        <taxon>Poaceae</taxon>
        <taxon>BOP clade</taxon>
        <taxon>Pooideae</taxon>
        <taxon>Stipodae</taxon>
        <taxon>Brachypodieae</taxon>
        <taxon>Brachypodium</taxon>
    </lineage>
</organism>
<gene>
    <name evidence="3" type="ORF">BRADI_3g18618v3</name>
</gene>
<evidence type="ECO:0000313" key="4">
    <source>
        <dbReference type="EnsemblPlants" id="PNT66930"/>
    </source>
</evidence>
<keyword evidence="5" id="KW-1185">Reference proteome</keyword>
<reference evidence="4" key="3">
    <citation type="submission" date="2018-08" db="UniProtKB">
        <authorList>
            <consortium name="EnsemblPlants"/>
        </authorList>
    </citation>
    <scope>IDENTIFICATION</scope>
    <source>
        <strain evidence="4">cv. Bd21</strain>
    </source>
</reference>
<evidence type="ECO:0000313" key="5">
    <source>
        <dbReference type="Proteomes" id="UP000008810"/>
    </source>
</evidence>
<dbReference type="OrthoDB" id="674687at2759"/>
<dbReference type="EMBL" id="CM000882">
    <property type="protein sequence ID" value="PNT66930.1"/>
    <property type="molecule type" value="Genomic_DNA"/>
</dbReference>
<dbReference type="STRING" id="15368.A0A2K2CY43"/>
<dbReference type="Proteomes" id="UP000008810">
    <property type="component" value="Chromosome 3"/>
</dbReference>
<accession>A0A2K2CY43</accession>
<reference evidence="3 4" key="1">
    <citation type="journal article" date="2010" name="Nature">
        <title>Genome sequencing and analysis of the model grass Brachypodium distachyon.</title>
        <authorList>
            <consortium name="International Brachypodium Initiative"/>
        </authorList>
    </citation>
    <scope>NUCLEOTIDE SEQUENCE [LARGE SCALE GENOMIC DNA]</scope>
    <source>
        <strain evidence="3 4">Bd21</strain>
    </source>
</reference>
<feature type="compositionally biased region" description="Basic and acidic residues" evidence="1">
    <location>
        <begin position="161"/>
        <end position="176"/>
    </location>
</feature>
<name>A0A2K2CY43_BRADI</name>
<evidence type="ECO:0000259" key="2">
    <source>
        <dbReference type="PROSITE" id="PS50090"/>
    </source>
</evidence>
<feature type="region of interest" description="Disordered" evidence="1">
    <location>
        <begin position="161"/>
        <end position="187"/>
    </location>
</feature>
<dbReference type="InParanoid" id="A0A2K2CY43"/>